<evidence type="ECO:0000313" key="3">
    <source>
        <dbReference type="Proteomes" id="UP001189624"/>
    </source>
</evidence>
<sequence length="264" mass="30266">MGAYPSQFEERPGRWSQPRRQGRARIRREGSTKSSQNTTKIVDKATKLGETQSMLPPKPSNQEPHMYKHILNLFDSSCSLENLPANGVLSSNKRKASSYHLRYWVENNINCFKLYARELSIIWSDDLKYWKWEPDKDESDIELAKLKMVCWLDVTGKFDIGMLSPGILYQVLFSVMLNDSAQGWELDVNFRLTLPGNKLIDRKENLKSKPKNTWIDILVGEFTTSDKDVGDMKISMYEHEGGMWKTGLSIRGVTIKPKEVGNGV</sequence>
<gene>
    <name evidence="2" type="ORF">AYBTSS11_LOCUS9267</name>
</gene>
<dbReference type="InterPro" id="IPR025886">
    <property type="entry name" value="PP2-like"/>
</dbReference>
<dbReference type="PANTHER" id="PTHR48478:SF1">
    <property type="entry name" value="LECTIN-LIKE"/>
    <property type="match status" value="1"/>
</dbReference>
<evidence type="ECO:0000313" key="2">
    <source>
        <dbReference type="EMBL" id="CAJ1939671.1"/>
    </source>
</evidence>
<reference evidence="2" key="1">
    <citation type="submission" date="2023-10" db="EMBL/GenBank/DDBJ databases">
        <authorList>
            <person name="Domelevo Entfellner J.-B."/>
        </authorList>
    </citation>
    <scope>NUCLEOTIDE SEQUENCE</scope>
</reference>
<protein>
    <submittedName>
        <fullName evidence="2">Uncharacterized protein</fullName>
    </submittedName>
</protein>
<keyword evidence="3" id="KW-1185">Reference proteome</keyword>
<dbReference type="InterPro" id="IPR052147">
    <property type="entry name" value="PP2-like/Lectin"/>
</dbReference>
<dbReference type="Pfam" id="PF14299">
    <property type="entry name" value="PP2"/>
    <property type="match status" value="1"/>
</dbReference>
<proteinExistence type="predicted"/>
<dbReference type="Gramene" id="rna-AYBTSS11_LOCUS9267">
    <property type="protein sequence ID" value="CAJ1939671.1"/>
    <property type="gene ID" value="gene-AYBTSS11_LOCUS9267"/>
</dbReference>
<evidence type="ECO:0000256" key="1">
    <source>
        <dbReference type="SAM" id="MobiDB-lite"/>
    </source>
</evidence>
<dbReference type="GO" id="GO:0030246">
    <property type="term" value="F:carbohydrate binding"/>
    <property type="evidence" value="ECO:0007669"/>
    <property type="project" value="InterPro"/>
</dbReference>
<dbReference type="PANTHER" id="PTHR48478">
    <property type="entry name" value="LECTIN-LIKE"/>
    <property type="match status" value="1"/>
</dbReference>
<dbReference type="AlphaFoldDB" id="A0AA86SD29"/>
<name>A0AA86SD29_9FABA</name>
<feature type="region of interest" description="Disordered" evidence="1">
    <location>
        <begin position="1"/>
        <end position="61"/>
    </location>
</feature>
<dbReference type="EMBL" id="OY731400">
    <property type="protein sequence ID" value="CAJ1939671.1"/>
    <property type="molecule type" value="Genomic_DNA"/>
</dbReference>
<dbReference type="Proteomes" id="UP001189624">
    <property type="component" value="Chromosome 3"/>
</dbReference>
<organism evidence="2 3">
    <name type="scientific">Sphenostylis stenocarpa</name>
    <dbReference type="NCBI Taxonomy" id="92480"/>
    <lineage>
        <taxon>Eukaryota</taxon>
        <taxon>Viridiplantae</taxon>
        <taxon>Streptophyta</taxon>
        <taxon>Embryophyta</taxon>
        <taxon>Tracheophyta</taxon>
        <taxon>Spermatophyta</taxon>
        <taxon>Magnoliopsida</taxon>
        <taxon>eudicotyledons</taxon>
        <taxon>Gunneridae</taxon>
        <taxon>Pentapetalae</taxon>
        <taxon>rosids</taxon>
        <taxon>fabids</taxon>
        <taxon>Fabales</taxon>
        <taxon>Fabaceae</taxon>
        <taxon>Papilionoideae</taxon>
        <taxon>50 kb inversion clade</taxon>
        <taxon>NPAAA clade</taxon>
        <taxon>indigoferoid/millettioid clade</taxon>
        <taxon>Phaseoleae</taxon>
        <taxon>Sphenostylis</taxon>
    </lineage>
</organism>
<accession>A0AA86SD29</accession>